<comment type="caution">
    <text evidence="2">The sequence shown here is derived from an EMBL/GenBank/DDBJ whole genome shotgun (WGS) entry which is preliminary data.</text>
</comment>
<gene>
    <name evidence="2" type="ORF">DCF17_10820</name>
</gene>
<reference evidence="3" key="1">
    <citation type="submission" date="2018-04" db="EMBL/GenBank/DDBJ databases">
        <authorList>
            <person name="Cornet L."/>
        </authorList>
    </citation>
    <scope>NUCLEOTIDE SEQUENCE [LARGE SCALE GENOMIC DNA]</scope>
</reference>
<feature type="chain" id="PRO_5015935298" evidence="1">
    <location>
        <begin position="32"/>
        <end position="156"/>
    </location>
</feature>
<evidence type="ECO:0000313" key="3">
    <source>
        <dbReference type="Proteomes" id="UP000249081"/>
    </source>
</evidence>
<sequence>MKRRGWMARLLAGAMVGAIALLYTLSPPALAAESALTVYRSATCRCCGDWVDHMQAAGFEVQEIVTDDMTAIKASYGVPENLASCHTAIINNYRIEGHVPAADVQRLLREQPDILGIAAPGMPIGAPGMEMGDRLDPYAVVSFTADGETATFAEHP</sequence>
<proteinExistence type="predicted"/>
<keyword evidence="1" id="KW-0732">Signal</keyword>
<evidence type="ECO:0000256" key="1">
    <source>
        <dbReference type="SAM" id="SignalP"/>
    </source>
</evidence>
<protein>
    <submittedName>
        <fullName evidence="2">Metal-binding protein</fullName>
    </submittedName>
</protein>
<name>A0A2W4W858_9CYAN</name>
<dbReference type="AlphaFoldDB" id="A0A2W4W858"/>
<reference evidence="2 3" key="2">
    <citation type="submission" date="2018-06" db="EMBL/GenBank/DDBJ databases">
        <title>Metagenomic assembly of (sub)arctic Cyanobacteria and their associated microbiome from non-axenic cultures.</title>
        <authorList>
            <person name="Baurain D."/>
        </authorList>
    </citation>
    <scope>NUCLEOTIDE SEQUENCE [LARGE SCALE GENOMIC DNA]</scope>
    <source>
        <strain evidence="2">ULC041bin1</strain>
    </source>
</reference>
<organism evidence="2 3">
    <name type="scientific">Shackletoniella antarctica</name>
    <dbReference type="NCBI Taxonomy" id="268115"/>
    <lineage>
        <taxon>Bacteria</taxon>
        <taxon>Bacillati</taxon>
        <taxon>Cyanobacteriota</taxon>
        <taxon>Cyanophyceae</taxon>
        <taxon>Oculatellales</taxon>
        <taxon>Oculatellaceae</taxon>
        <taxon>Shackletoniella</taxon>
    </lineage>
</organism>
<evidence type="ECO:0000313" key="2">
    <source>
        <dbReference type="EMBL" id="PZO41324.1"/>
    </source>
</evidence>
<dbReference type="Pfam" id="PF04214">
    <property type="entry name" value="DUF411"/>
    <property type="match status" value="1"/>
</dbReference>
<dbReference type="Proteomes" id="UP000249081">
    <property type="component" value="Unassembled WGS sequence"/>
</dbReference>
<dbReference type="EMBL" id="QBMN01000065">
    <property type="protein sequence ID" value="PZO41324.1"/>
    <property type="molecule type" value="Genomic_DNA"/>
</dbReference>
<accession>A0A2W4W858</accession>
<feature type="signal peptide" evidence="1">
    <location>
        <begin position="1"/>
        <end position="31"/>
    </location>
</feature>
<dbReference type="InterPro" id="IPR007332">
    <property type="entry name" value="DUF411"/>
</dbReference>